<dbReference type="PANTHER" id="PTHR23028:SF53">
    <property type="entry name" value="ACYL_TRANSF_3 DOMAIN-CONTAINING PROTEIN"/>
    <property type="match status" value="1"/>
</dbReference>
<evidence type="ECO:0000256" key="1">
    <source>
        <dbReference type="SAM" id="MobiDB-lite"/>
    </source>
</evidence>
<feature type="region of interest" description="Disordered" evidence="1">
    <location>
        <begin position="1"/>
        <end position="43"/>
    </location>
</feature>
<feature type="compositionally biased region" description="Basic residues" evidence="1">
    <location>
        <begin position="8"/>
        <end position="36"/>
    </location>
</feature>
<reference evidence="5 6" key="1">
    <citation type="submission" date="2019-08" db="EMBL/GenBank/DDBJ databases">
        <title>Agrococcus lahaulensis sp. nov., isolated from a cold desert of the Indian Himalayas.</title>
        <authorList>
            <person name="Qu J.H."/>
        </authorList>
    </citation>
    <scope>NUCLEOTIDE SEQUENCE [LARGE SCALE GENOMIC DNA]</scope>
    <source>
        <strain evidence="5 6">NS18</strain>
    </source>
</reference>
<evidence type="ECO:0000313" key="6">
    <source>
        <dbReference type="Proteomes" id="UP000323221"/>
    </source>
</evidence>
<keyword evidence="6" id="KW-1185">Reference proteome</keyword>
<dbReference type="Proteomes" id="UP000323221">
    <property type="component" value="Unassembled WGS sequence"/>
</dbReference>
<dbReference type="GO" id="GO:0009103">
    <property type="term" value="P:lipopolysaccharide biosynthetic process"/>
    <property type="evidence" value="ECO:0007669"/>
    <property type="project" value="TreeGrafter"/>
</dbReference>
<feature type="transmembrane region" description="Helical" evidence="2">
    <location>
        <begin position="322"/>
        <end position="342"/>
    </location>
</feature>
<feature type="transmembrane region" description="Helical" evidence="2">
    <location>
        <begin position="273"/>
        <end position="292"/>
    </location>
</feature>
<dbReference type="Pfam" id="PF01757">
    <property type="entry name" value="Acyl_transf_3"/>
    <property type="match status" value="1"/>
</dbReference>
<evidence type="ECO:0000313" key="5">
    <source>
        <dbReference type="EMBL" id="KAA6430867.1"/>
    </source>
</evidence>
<comment type="caution">
    <text evidence="5">The sequence shown here is derived from an EMBL/GenBank/DDBJ whole genome shotgun (WGS) entry which is preliminary data.</text>
</comment>
<keyword evidence="5" id="KW-0012">Acyltransferase</keyword>
<keyword evidence="2" id="KW-1133">Transmembrane helix</keyword>
<dbReference type="GO" id="GO:0016020">
    <property type="term" value="C:membrane"/>
    <property type="evidence" value="ECO:0007669"/>
    <property type="project" value="TreeGrafter"/>
</dbReference>
<feature type="transmembrane region" description="Helical" evidence="2">
    <location>
        <begin position="240"/>
        <end position="261"/>
    </location>
</feature>
<feature type="domain" description="Acyltransferase 3" evidence="3">
    <location>
        <begin position="78"/>
        <end position="411"/>
    </location>
</feature>
<feature type="transmembrane region" description="Helical" evidence="2">
    <location>
        <begin position="142"/>
        <end position="166"/>
    </location>
</feature>
<evidence type="ECO:0000259" key="3">
    <source>
        <dbReference type="Pfam" id="PF01757"/>
    </source>
</evidence>
<feature type="transmembrane region" description="Helical" evidence="2">
    <location>
        <begin position="432"/>
        <end position="454"/>
    </location>
</feature>
<accession>A0A5M8Q4R6</accession>
<proteinExistence type="predicted"/>
<dbReference type="GO" id="GO:0016747">
    <property type="term" value="F:acyltransferase activity, transferring groups other than amino-acyl groups"/>
    <property type="evidence" value="ECO:0007669"/>
    <property type="project" value="InterPro"/>
</dbReference>
<dbReference type="InterPro" id="IPR002656">
    <property type="entry name" value="Acyl_transf_3_dom"/>
</dbReference>
<evidence type="ECO:0000256" key="2">
    <source>
        <dbReference type="SAM" id="Phobius"/>
    </source>
</evidence>
<sequence length="751" mass="77927">MRAGQARARPRRRSSRRARAGRRASARRRRLPRRSRACRDGTPGGRDDGLVAWCGSRRAAVGTTAGSMAATQTPRRLDIQGLRAVASLLVASHHIWFGTVSGGVDVLFAVGGYLLALSLIGEIERTGAVDVPRTLWRIAQRLFPMAALVLVVAGAVALVASGPLAFGRVLSDVFASATYWENWRLAADGTDYVAAGHDKSPFQHFWAMGVQGQFTALAVLAAAGFALVGGRRMRDARLGFGLLLAAVAAASFGYALLRLSIDPVGAYYDTFARSWELALGGAAALLLTRIPLPGRLRAALAAVGIALVLTAGRLPVEWLQPGWVTLWPVAGALLVLVAGAGAGAGAQAARGPVTRVLQARPLVWLGGLSYGLYLWHWPVLLGLIALVAPEGGGVGPLGGMLVLVVSVLLAWGSERAIAWLHAPRGARRRLPVLALAMPVVAAVTAVALAAAPAVQRDAIERAAPTAPAELGGAALAARVAAAAASPSVPDAEAVVGADGRVAEWLVDDCLTVDLAAPERCRFDDAPGDDEVWIVGDSQAVTWATAVRGALDGRADVQLLGRSMCPFSTGPVVEAQVRGLLAQCDAHAQGVLALAAERRPAAVVISYGAWWVGEGYERRVADTGEQLAAGTLAYAERLHALGIPTLYLDGPPPVPEPAACLQAHADGGALDACASPLQPEQRQRHEALEAALAAGGVSVAGTLEWFCAVEAATCPLVVDGVPTWTDATHMGAAASSLRQDAVAEALLPLLGR</sequence>
<evidence type="ECO:0000259" key="4">
    <source>
        <dbReference type="Pfam" id="PF19040"/>
    </source>
</evidence>
<feature type="transmembrane region" description="Helical" evidence="2">
    <location>
        <begin position="299"/>
        <end position="316"/>
    </location>
</feature>
<gene>
    <name evidence="5" type="ORF">FQ330_11875</name>
</gene>
<dbReference type="PANTHER" id="PTHR23028">
    <property type="entry name" value="ACETYLTRANSFERASE"/>
    <property type="match status" value="1"/>
</dbReference>
<dbReference type="InterPro" id="IPR043968">
    <property type="entry name" value="SGNH"/>
</dbReference>
<feature type="transmembrane region" description="Helical" evidence="2">
    <location>
        <begin position="362"/>
        <end position="388"/>
    </location>
</feature>
<feature type="transmembrane region" description="Helical" evidence="2">
    <location>
        <begin position="394"/>
        <end position="411"/>
    </location>
</feature>
<keyword evidence="2" id="KW-0812">Transmembrane</keyword>
<keyword evidence="2" id="KW-0472">Membrane</keyword>
<feature type="transmembrane region" description="Helical" evidence="2">
    <location>
        <begin position="103"/>
        <end position="121"/>
    </location>
</feature>
<keyword evidence="5" id="KW-0808">Transferase</keyword>
<dbReference type="AlphaFoldDB" id="A0A5M8Q4R6"/>
<feature type="domain" description="SGNH" evidence="4">
    <location>
        <begin position="509"/>
        <end position="740"/>
    </location>
</feature>
<organism evidence="5 6">
    <name type="scientific">Agrococcus sediminis</name>
    <dbReference type="NCBI Taxonomy" id="2599924"/>
    <lineage>
        <taxon>Bacteria</taxon>
        <taxon>Bacillati</taxon>
        <taxon>Actinomycetota</taxon>
        <taxon>Actinomycetes</taxon>
        <taxon>Micrococcales</taxon>
        <taxon>Microbacteriaceae</taxon>
        <taxon>Agrococcus</taxon>
    </lineage>
</organism>
<dbReference type="EMBL" id="VOIR01000017">
    <property type="protein sequence ID" value="KAA6430867.1"/>
    <property type="molecule type" value="Genomic_DNA"/>
</dbReference>
<dbReference type="OrthoDB" id="3404679at2"/>
<protein>
    <submittedName>
        <fullName evidence="5">Acyltransferase</fullName>
    </submittedName>
</protein>
<dbReference type="InterPro" id="IPR050879">
    <property type="entry name" value="Acyltransferase_3"/>
</dbReference>
<name>A0A5M8Q4R6_9MICO</name>
<feature type="transmembrane region" description="Helical" evidence="2">
    <location>
        <begin position="205"/>
        <end position="228"/>
    </location>
</feature>
<dbReference type="Pfam" id="PF19040">
    <property type="entry name" value="SGNH"/>
    <property type="match status" value="1"/>
</dbReference>